<accession>A0A533QKH0</accession>
<evidence type="ECO:0000313" key="2">
    <source>
        <dbReference type="Proteomes" id="UP000319783"/>
    </source>
</evidence>
<reference evidence="1 2" key="1">
    <citation type="submission" date="2019-04" db="EMBL/GenBank/DDBJ databases">
        <title>Genome of a novel bacterium Candidatus Jettenia ecosi reconstructed from metagenome of an anammox bioreactor.</title>
        <authorList>
            <person name="Mardanov A.V."/>
            <person name="Beletsky A.V."/>
            <person name="Ravin N.V."/>
            <person name="Botchkova E.A."/>
            <person name="Litti Y.V."/>
            <person name="Nozhevnikova A.N."/>
        </authorList>
    </citation>
    <scope>NUCLEOTIDE SEQUENCE [LARGE SCALE GENOMIC DNA]</scope>
    <source>
        <strain evidence="1">J2</strain>
    </source>
</reference>
<dbReference type="EMBL" id="SULG01000005">
    <property type="protein sequence ID" value="TLD43271.1"/>
    <property type="molecule type" value="Genomic_DNA"/>
</dbReference>
<organism evidence="1 2">
    <name type="scientific">Candidatus Jettenia ecosi</name>
    <dbReference type="NCBI Taxonomy" id="2494326"/>
    <lineage>
        <taxon>Bacteria</taxon>
        <taxon>Pseudomonadati</taxon>
        <taxon>Planctomycetota</taxon>
        <taxon>Candidatus Brocadiia</taxon>
        <taxon>Candidatus Brocadiales</taxon>
        <taxon>Candidatus Brocadiaceae</taxon>
        <taxon>Candidatus Jettenia</taxon>
    </lineage>
</organism>
<protein>
    <submittedName>
        <fullName evidence="1">Uncharacterized protein</fullName>
    </submittedName>
</protein>
<dbReference type="AlphaFoldDB" id="A0A533QKH0"/>
<comment type="caution">
    <text evidence="1">The sequence shown here is derived from an EMBL/GenBank/DDBJ whole genome shotgun (WGS) entry which is preliminary data.</text>
</comment>
<sequence>MPYYAAPLELTMGIDPCSNNIPLLTELFRIFSKHNFYIVEAT</sequence>
<proteinExistence type="predicted"/>
<dbReference type="Proteomes" id="UP000319783">
    <property type="component" value="Unassembled WGS sequence"/>
</dbReference>
<gene>
    <name evidence="1" type="ORF">JETT_0440</name>
</gene>
<evidence type="ECO:0000313" key="1">
    <source>
        <dbReference type="EMBL" id="TLD43271.1"/>
    </source>
</evidence>
<name>A0A533QKH0_9BACT</name>